<sequence length="168" mass="18001">MEKGNKLMLTVVVALAVVACTFWAGYSIGIRQNEPVDPSDIQQAIHSKWVIAGTPPSPIVTVQGTAIEVAQAGYSWCSPVLSSEGSCVSVDASIPELKATPVPAGAPIDTEAPEGIKEFTLTGTDPKGGALNDPYRVPQETGTYLFRIHCEWFLDQGQSDFYFSLKVI</sequence>
<keyword evidence="1" id="KW-1133">Transmembrane helix</keyword>
<keyword evidence="3" id="KW-1185">Reference proteome</keyword>
<evidence type="ECO:0000256" key="1">
    <source>
        <dbReference type="SAM" id="Phobius"/>
    </source>
</evidence>
<organism evidence="2 3">
    <name type="scientific">Paenibacillus mellifer</name>
    <dbReference type="NCBI Taxonomy" id="2937794"/>
    <lineage>
        <taxon>Bacteria</taxon>
        <taxon>Bacillati</taxon>
        <taxon>Bacillota</taxon>
        <taxon>Bacilli</taxon>
        <taxon>Bacillales</taxon>
        <taxon>Paenibacillaceae</taxon>
        <taxon>Paenibacillus</taxon>
    </lineage>
</organism>
<dbReference type="EMBL" id="JALPRK010000001">
    <property type="protein sequence ID" value="MCK8486052.1"/>
    <property type="molecule type" value="Genomic_DNA"/>
</dbReference>
<feature type="transmembrane region" description="Helical" evidence="1">
    <location>
        <begin position="7"/>
        <end position="26"/>
    </location>
</feature>
<reference evidence="2" key="1">
    <citation type="submission" date="2022-04" db="EMBL/GenBank/DDBJ databases">
        <authorList>
            <person name="Seo M.-J."/>
        </authorList>
    </citation>
    <scope>NUCLEOTIDE SEQUENCE</scope>
    <source>
        <strain evidence="2">MBLB2552</strain>
    </source>
</reference>
<comment type="caution">
    <text evidence="2">The sequence shown here is derived from an EMBL/GenBank/DDBJ whole genome shotgun (WGS) entry which is preliminary data.</text>
</comment>
<evidence type="ECO:0000313" key="2">
    <source>
        <dbReference type="EMBL" id="MCK8486052.1"/>
    </source>
</evidence>
<keyword evidence="1" id="KW-0472">Membrane</keyword>
<dbReference type="PROSITE" id="PS51257">
    <property type="entry name" value="PROKAR_LIPOPROTEIN"/>
    <property type="match status" value="1"/>
</dbReference>
<evidence type="ECO:0000313" key="3">
    <source>
        <dbReference type="Proteomes" id="UP001139534"/>
    </source>
</evidence>
<dbReference type="RefSeq" id="WP_248550263.1">
    <property type="nucleotide sequence ID" value="NZ_JALPRK010000001.1"/>
</dbReference>
<protein>
    <recommendedName>
        <fullName evidence="4">Lipoprotein</fullName>
    </recommendedName>
</protein>
<proteinExistence type="predicted"/>
<dbReference type="AlphaFoldDB" id="A0A9X1Y289"/>
<evidence type="ECO:0008006" key="4">
    <source>
        <dbReference type="Google" id="ProtNLM"/>
    </source>
</evidence>
<gene>
    <name evidence="2" type="ORF">M0651_02580</name>
</gene>
<keyword evidence="1" id="KW-0812">Transmembrane</keyword>
<accession>A0A9X1Y289</accession>
<dbReference type="Proteomes" id="UP001139534">
    <property type="component" value="Unassembled WGS sequence"/>
</dbReference>
<name>A0A9X1Y289_9BACL</name>